<dbReference type="RefSeq" id="WP_076148603.1">
    <property type="nucleotide sequence ID" value="NZ_LWLN01000002.1"/>
</dbReference>
<feature type="transmembrane region" description="Helical" evidence="1">
    <location>
        <begin position="432"/>
        <end position="454"/>
    </location>
</feature>
<gene>
    <name evidence="2" type="ORF">A6E15_17990</name>
</gene>
<feature type="transmembrane region" description="Helical" evidence="1">
    <location>
        <begin position="371"/>
        <end position="387"/>
    </location>
</feature>
<comment type="caution">
    <text evidence="2">The sequence shown here is derived from an EMBL/GenBank/DDBJ whole genome shotgun (WGS) entry which is preliminary data.</text>
</comment>
<feature type="transmembrane region" description="Helical" evidence="1">
    <location>
        <begin position="279"/>
        <end position="300"/>
    </location>
</feature>
<feature type="transmembrane region" description="Helical" evidence="1">
    <location>
        <begin position="492"/>
        <end position="512"/>
    </location>
</feature>
<feature type="transmembrane region" description="Helical" evidence="1">
    <location>
        <begin position="155"/>
        <end position="179"/>
    </location>
</feature>
<dbReference type="EMBL" id="LWLN01000002">
    <property type="protein sequence ID" value="OLZ39289.1"/>
    <property type="molecule type" value="Genomic_DNA"/>
</dbReference>
<keyword evidence="1" id="KW-0472">Membrane</keyword>
<keyword evidence="1" id="KW-0812">Transmembrane</keyword>
<reference evidence="3" key="1">
    <citation type="submission" date="2016-04" db="EMBL/GenBank/DDBJ databases">
        <authorList>
            <person name="Chen S.-C."/>
            <person name="Lai M.-C."/>
        </authorList>
    </citation>
    <scope>NUCLEOTIDE SEQUENCE [LARGE SCALE GENOMIC DNA]</scope>
    <source>
        <strain evidence="3">AB14</strain>
    </source>
</reference>
<proteinExistence type="predicted"/>
<protein>
    <submittedName>
        <fullName evidence="2">Uncharacterized protein</fullName>
    </submittedName>
</protein>
<dbReference type="Proteomes" id="UP000189370">
    <property type="component" value="Unassembled WGS sequence"/>
</dbReference>
<name>A0A1S8ARX7_9EURY</name>
<feature type="transmembrane region" description="Helical" evidence="1">
    <location>
        <begin position="393"/>
        <end position="411"/>
    </location>
</feature>
<feature type="transmembrane region" description="Helical" evidence="1">
    <location>
        <begin position="122"/>
        <end position="143"/>
    </location>
</feature>
<evidence type="ECO:0000313" key="2">
    <source>
        <dbReference type="EMBL" id="OLZ39289.1"/>
    </source>
</evidence>
<feature type="transmembrane region" description="Helical" evidence="1">
    <location>
        <begin position="28"/>
        <end position="50"/>
    </location>
</feature>
<evidence type="ECO:0000256" key="1">
    <source>
        <dbReference type="SAM" id="Phobius"/>
    </source>
</evidence>
<organism evidence="2 3">
    <name type="scientific">Natrinema saccharevitans</name>
    <dbReference type="NCBI Taxonomy" id="301967"/>
    <lineage>
        <taxon>Archaea</taxon>
        <taxon>Methanobacteriati</taxon>
        <taxon>Methanobacteriota</taxon>
        <taxon>Stenosarchaea group</taxon>
        <taxon>Halobacteria</taxon>
        <taxon>Halobacteriales</taxon>
        <taxon>Natrialbaceae</taxon>
        <taxon>Natrinema</taxon>
    </lineage>
</organism>
<evidence type="ECO:0000313" key="3">
    <source>
        <dbReference type="Proteomes" id="UP000189370"/>
    </source>
</evidence>
<feature type="transmembrane region" description="Helical" evidence="1">
    <location>
        <begin position="191"/>
        <end position="209"/>
    </location>
</feature>
<dbReference type="OrthoDB" id="170442at2157"/>
<dbReference type="AlphaFoldDB" id="A0A1S8ARX7"/>
<keyword evidence="1" id="KW-1133">Transmembrane helix</keyword>
<dbReference type="STRING" id="301967.A6E15_17990"/>
<accession>A0A1S8ARX7</accession>
<feature type="transmembrane region" description="Helical" evidence="1">
    <location>
        <begin position="460"/>
        <end position="480"/>
    </location>
</feature>
<feature type="transmembrane region" description="Helical" evidence="1">
    <location>
        <begin position="70"/>
        <end position="91"/>
    </location>
</feature>
<sequence length="546" mass="58734">MSIGRRSWRRIYHVARADFLQRIRSRKVLVVLAVVAYFGYLVTVGSVEIFYQDSSGDQLVQYTGEPTSAYVGLTAGVTGATILFLAGYVLLSGSLERDRRTDVDRVVASTGISTREFLLGKWLSHVGYAGVVLGTLGVAAVINHLVQGTGATEPIWILGPIFLLGGPVGCLVAGVTLLFQSTDRFSGTVGNVTYFFTATIAMTAVLATSNEYARTEIPLWLRLGDTVGMLVTADLTYDALLSVWPGYDGIGIANFGTGASSAEIVRFHWDGGAWPHWFYANRAGLILLGLGLTAVAVVPYDRFESESSSSGEGIVARVSRFLSVLRSDSSGEVVVQNVESISLTPVTDRTAGGIGRLVRQELRLLIRGQPWWWYAGAAVIGIIGLTGSVATEAIVSIAAVWPIFLWSSMGSRPMRHRMTPFIVSSKQPYGQFVAEWIAGALVATAFFGVSLWPTVAETEASGAVVLVSAILFAPSLAQALGYWSGTRRPFELVYLLLWYAGPLNQVPTLDFAGATSETIGTTTPLLFGGIGLVALVATFIYRRRQM</sequence>
<feature type="transmembrane region" description="Helical" evidence="1">
    <location>
        <begin position="524"/>
        <end position="541"/>
    </location>
</feature>
<keyword evidence="3" id="KW-1185">Reference proteome</keyword>